<dbReference type="CDD" id="cd14947">
    <property type="entry name" value="NBR1_like"/>
    <property type="match status" value="1"/>
</dbReference>
<name>A0A347ZQH9_9CHLR</name>
<evidence type="ECO:0000313" key="4">
    <source>
        <dbReference type="EMBL" id="REG06110.1"/>
    </source>
</evidence>
<dbReference type="InterPro" id="IPR032350">
    <property type="entry name" value="Nbr1_FW"/>
</dbReference>
<dbReference type="Pfam" id="PF07705">
    <property type="entry name" value="CARDB"/>
    <property type="match status" value="1"/>
</dbReference>
<dbReference type="Proteomes" id="UP000256388">
    <property type="component" value="Unassembled WGS sequence"/>
</dbReference>
<dbReference type="AlphaFoldDB" id="A0A347ZQH9"/>
<dbReference type="OrthoDB" id="166850at2"/>
<accession>A0A347ZQH9</accession>
<organism evidence="4 5">
    <name type="scientific">Pelolinea submarina</name>
    <dbReference type="NCBI Taxonomy" id="913107"/>
    <lineage>
        <taxon>Bacteria</taxon>
        <taxon>Bacillati</taxon>
        <taxon>Chloroflexota</taxon>
        <taxon>Anaerolineae</taxon>
        <taxon>Anaerolineales</taxon>
        <taxon>Anaerolineaceae</taxon>
        <taxon>Pelolinea</taxon>
    </lineage>
</organism>
<dbReference type="PROSITE" id="PS51257">
    <property type="entry name" value="PROKAR_LIPOPROTEIN"/>
    <property type="match status" value="1"/>
</dbReference>
<dbReference type="Gene3D" id="2.60.40.10">
    <property type="entry name" value="Immunoglobulins"/>
    <property type="match status" value="2"/>
</dbReference>
<protein>
    <submittedName>
        <fullName evidence="4">CARDB protein</fullName>
    </submittedName>
</protein>
<feature type="region of interest" description="Disordered" evidence="1">
    <location>
        <begin position="288"/>
        <end position="309"/>
    </location>
</feature>
<comment type="caution">
    <text evidence="4">The sequence shown here is derived from an EMBL/GenBank/DDBJ whole genome shotgun (WGS) entry which is preliminary data.</text>
</comment>
<reference evidence="4 5" key="1">
    <citation type="submission" date="2018-08" db="EMBL/GenBank/DDBJ databases">
        <title>Genomic Encyclopedia of Type Strains, Phase IV (KMG-IV): sequencing the most valuable type-strain genomes for metagenomic binning, comparative biology and taxonomic classification.</title>
        <authorList>
            <person name="Goeker M."/>
        </authorList>
    </citation>
    <scope>NUCLEOTIDE SEQUENCE [LARGE SCALE GENOMIC DNA]</scope>
    <source>
        <strain evidence="4 5">DSM 23923</strain>
    </source>
</reference>
<dbReference type="Pfam" id="PF16158">
    <property type="entry name" value="N_BRCA1_IG"/>
    <property type="match status" value="1"/>
</dbReference>
<gene>
    <name evidence="4" type="ORF">DFR64_2539</name>
</gene>
<dbReference type="PANTHER" id="PTHR20930">
    <property type="entry name" value="OVARIAN CARCINOMA ANTIGEN CA125-RELATED"/>
    <property type="match status" value="1"/>
</dbReference>
<evidence type="ECO:0000259" key="3">
    <source>
        <dbReference type="Pfam" id="PF16158"/>
    </source>
</evidence>
<evidence type="ECO:0000313" key="5">
    <source>
        <dbReference type="Proteomes" id="UP000256388"/>
    </source>
</evidence>
<feature type="domain" description="CARDB" evidence="2">
    <location>
        <begin position="195"/>
        <end position="299"/>
    </location>
</feature>
<keyword evidence="5" id="KW-1185">Reference proteome</keyword>
<dbReference type="EMBL" id="QUMS01000004">
    <property type="protein sequence ID" value="REG06110.1"/>
    <property type="molecule type" value="Genomic_DNA"/>
</dbReference>
<evidence type="ECO:0000256" key="1">
    <source>
        <dbReference type="SAM" id="MobiDB-lite"/>
    </source>
</evidence>
<dbReference type="InterPro" id="IPR013783">
    <property type="entry name" value="Ig-like_fold"/>
</dbReference>
<sequence length="309" mass="32815">MHRIYRLMSGWLALMLVIMACTISFGGGQDEETAIQTAIAQTLTAGGSRVEATVGTEPTLTLAPTNTIAAPPTNTPSPCNNALYISETVPDGTEFEVGENFTKTWRLKNVGTCTWNTNYKLKFGSGDKMGGPSSQNLAQAIGPNETVDISVALKAPGSAGTYKGVWQIVDDGGNTFVYNIWVEIKAVETAAPAEPDLTISEFSINPATPTQGENVHVRVRAHNAGTADSGGFKMEWYGLSTFASPSCNWNIVGGLVAGGSVLMECDYSFASWYPVNKTTIAYIDTDDQVDESSEGNNSASISPFGVNEP</sequence>
<proteinExistence type="predicted"/>
<evidence type="ECO:0000259" key="2">
    <source>
        <dbReference type="Pfam" id="PF07705"/>
    </source>
</evidence>
<dbReference type="InterPro" id="IPR011635">
    <property type="entry name" value="CARDB"/>
</dbReference>
<dbReference type="RefSeq" id="WP_116225813.1">
    <property type="nucleotide sequence ID" value="NZ_AP018437.1"/>
</dbReference>
<feature type="domain" description="Nbr1 FW" evidence="3">
    <location>
        <begin position="88"/>
        <end position="185"/>
    </location>
</feature>
<dbReference type="PANTHER" id="PTHR20930:SF0">
    <property type="entry name" value="PROTEIN ILRUN"/>
    <property type="match status" value="1"/>
</dbReference>